<feature type="domain" description="Protein kinase" evidence="6">
    <location>
        <begin position="9"/>
        <end position="315"/>
    </location>
</feature>
<reference evidence="7" key="3">
    <citation type="submission" date="2025-09" db="UniProtKB">
        <authorList>
            <consortium name="Ensembl"/>
        </authorList>
    </citation>
    <scope>IDENTIFICATION</scope>
</reference>
<dbReference type="GO" id="GO:0042771">
    <property type="term" value="P:intrinsic apoptotic signaling pathway in response to DNA damage by p53 class mediator"/>
    <property type="evidence" value="ECO:0007669"/>
    <property type="project" value="TreeGrafter"/>
</dbReference>
<keyword evidence="4" id="KW-0418">Kinase</keyword>
<keyword evidence="2" id="KW-0808">Transferase</keyword>
<protein>
    <recommendedName>
        <fullName evidence="6">Protein kinase domain-containing protein</fullName>
    </recommendedName>
</protein>
<dbReference type="Proteomes" id="UP000005226">
    <property type="component" value="Chromosome 20"/>
</dbReference>
<dbReference type="InParanoid" id="A0A674NLQ3"/>
<dbReference type="Pfam" id="PF00069">
    <property type="entry name" value="Pkinase"/>
    <property type="match status" value="1"/>
</dbReference>
<dbReference type="GO" id="GO:0045944">
    <property type="term" value="P:positive regulation of transcription by RNA polymerase II"/>
    <property type="evidence" value="ECO:0007669"/>
    <property type="project" value="TreeGrafter"/>
</dbReference>
<sequence>RSKQTKPTNQNPPRPTLNGFGHVWVVQCKNLGSDKKLAVMIVYQYSSRLKELAILKEFTELDEAKNNLVKCGDHFVMKRDFCLVFELLDKSLCDFMKKRCYLSLRVAEIRVVTQQMLVTLNALKHISVIHCDIKPDNITLVNHTALSFKIQLSDFGLAQKVSKIIQGTKVQALGYRAPELFLGFPYNEAIDMWFLGCVMAYLYTGKHLYQTGSEYESIRLMVTLFGNPDVNLDFTTPGMFWKLKTQSGHSSFTARIHKSAETFTRPEDLDTHCKQEKSKAETEDVQAFIGLLKSSLQLNPVGRIKPADALGHDFITLKHFPDGKFTDYVKSSTSIIQNCRLEKP</sequence>
<reference evidence="7" key="2">
    <citation type="submission" date="2025-08" db="UniProtKB">
        <authorList>
            <consortium name="Ensembl"/>
        </authorList>
    </citation>
    <scope>IDENTIFICATION</scope>
</reference>
<accession>A0A674NLQ3</accession>
<dbReference type="SMART" id="SM00220">
    <property type="entry name" value="S_TKc"/>
    <property type="match status" value="1"/>
</dbReference>
<keyword evidence="5" id="KW-0067">ATP-binding</keyword>
<evidence type="ECO:0000256" key="5">
    <source>
        <dbReference type="ARBA" id="ARBA00022840"/>
    </source>
</evidence>
<evidence type="ECO:0000259" key="6">
    <source>
        <dbReference type="PROSITE" id="PS50011"/>
    </source>
</evidence>
<dbReference type="PANTHER" id="PTHR24058">
    <property type="entry name" value="DUAL SPECIFICITY PROTEIN KINASE"/>
    <property type="match status" value="1"/>
</dbReference>
<dbReference type="PROSITE" id="PS50011">
    <property type="entry name" value="PROTEIN_KINASE_DOM"/>
    <property type="match status" value="1"/>
</dbReference>
<dbReference type="GeneTree" id="ENSGT00940000164472"/>
<keyword evidence="1" id="KW-0723">Serine/threonine-protein kinase</keyword>
<evidence type="ECO:0000313" key="8">
    <source>
        <dbReference type="Proteomes" id="UP000005226"/>
    </source>
</evidence>
<dbReference type="AlphaFoldDB" id="A0A674NLQ3"/>
<dbReference type="GO" id="GO:0007224">
    <property type="term" value="P:smoothened signaling pathway"/>
    <property type="evidence" value="ECO:0007669"/>
    <property type="project" value="TreeGrafter"/>
</dbReference>
<dbReference type="Gene3D" id="1.10.510.10">
    <property type="entry name" value="Transferase(Phosphotransferase) domain 1"/>
    <property type="match status" value="1"/>
</dbReference>
<dbReference type="PANTHER" id="PTHR24058:SF53">
    <property type="entry name" value="HOMEODOMAIN-INTERACTING PROTEIN KINASE 2"/>
    <property type="match status" value="1"/>
</dbReference>
<dbReference type="InterPro" id="IPR008271">
    <property type="entry name" value="Ser/Thr_kinase_AS"/>
</dbReference>
<dbReference type="OMA" id="CPAIDSH"/>
<evidence type="ECO:0000313" key="7">
    <source>
        <dbReference type="Ensembl" id="ENSTRUP00000074221.1"/>
    </source>
</evidence>
<dbReference type="Ensembl" id="ENSTRUT00000069660.1">
    <property type="protein sequence ID" value="ENSTRUP00000074221.1"/>
    <property type="gene ID" value="ENSTRUG00000033359.1"/>
</dbReference>
<keyword evidence="3" id="KW-0547">Nucleotide-binding</keyword>
<dbReference type="InterPro" id="IPR000719">
    <property type="entry name" value="Prot_kinase_dom"/>
</dbReference>
<evidence type="ECO:0000256" key="4">
    <source>
        <dbReference type="ARBA" id="ARBA00022777"/>
    </source>
</evidence>
<keyword evidence="8" id="KW-1185">Reference proteome</keyword>
<organism evidence="7 8">
    <name type="scientific">Takifugu rubripes</name>
    <name type="common">Japanese pufferfish</name>
    <name type="synonym">Fugu rubripes</name>
    <dbReference type="NCBI Taxonomy" id="31033"/>
    <lineage>
        <taxon>Eukaryota</taxon>
        <taxon>Metazoa</taxon>
        <taxon>Chordata</taxon>
        <taxon>Craniata</taxon>
        <taxon>Vertebrata</taxon>
        <taxon>Euteleostomi</taxon>
        <taxon>Actinopterygii</taxon>
        <taxon>Neopterygii</taxon>
        <taxon>Teleostei</taxon>
        <taxon>Neoteleostei</taxon>
        <taxon>Acanthomorphata</taxon>
        <taxon>Eupercaria</taxon>
        <taxon>Tetraodontiformes</taxon>
        <taxon>Tetradontoidea</taxon>
        <taxon>Tetraodontidae</taxon>
        <taxon>Takifugu</taxon>
    </lineage>
</organism>
<dbReference type="GO" id="GO:0003713">
    <property type="term" value="F:transcription coactivator activity"/>
    <property type="evidence" value="ECO:0007669"/>
    <property type="project" value="TreeGrafter"/>
</dbReference>
<dbReference type="GO" id="GO:0005524">
    <property type="term" value="F:ATP binding"/>
    <property type="evidence" value="ECO:0007669"/>
    <property type="project" value="UniProtKB-KW"/>
</dbReference>
<dbReference type="InterPro" id="IPR011009">
    <property type="entry name" value="Kinase-like_dom_sf"/>
</dbReference>
<evidence type="ECO:0000256" key="1">
    <source>
        <dbReference type="ARBA" id="ARBA00022527"/>
    </source>
</evidence>
<dbReference type="Gene3D" id="3.30.200.20">
    <property type="entry name" value="Phosphorylase Kinase, domain 1"/>
    <property type="match status" value="1"/>
</dbReference>
<dbReference type="GO" id="GO:0004713">
    <property type="term" value="F:protein tyrosine kinase activity"/>
    <property type="evidence" value="ECO:0007669"/>
    <property type="project" value="TreeGrafter"/>
</dbReference>
<name>A0A674NLQ3_TAKRU</name>
<proteinExistence type="predicted"/>
<dbReference type="GO" id="GO:0004674">
    <property type="term" value="F:protein serine/threonine kinase activity"/>
    <property type="evidence" value="ECO:0007669"/>
    <property type="project" value="UniProtKB-KW"/>
</dbReference>
<dbReference type="PROSITE" id="PS00108">
    <property type="entry name" value="PROTEIN_KINASE_ST"/>
    <property type="match status" value="1"/>
</dbReference>
<dbReference type="GO" id="GO:0003714">
    <property type="term" value="F:transcription corepressor activity"/>
    <property type="evidence" value="ECO:0007669"/>
    <property type="project" value="TreeGrafter"/>
</dbReference>
<evidence type="ECO:0000256" key="2">
    <source>
        <dbReference type="ARBA" id="ARBA00022679"/>
    </source>
</evidence>
<dbReference type="InterPro" id="IPR050494">
    <property type="entry name" value="Ser_Thr_dual-spec_kinase"/>
</dbReference>
<evidence type="ECO:0000256" key="3">
    <source>
        <dbReference type="ARBA" id="ARBA00022741"/>
    </source>
</evidence>
<reference evidence="7 8" key="1">
    <citation type="journal article" date="2011" name="Genome Biol. Evol.">
        <title>Integration of the genetic map and genome assembly of fugu facilitates insights into distinct features of genome evolution in teleosts and mammals.</title>
        <authorList>
            <person name="Kai W."/>
            <person name="Kikuchi K."/>
            <person name="Tohari S."/>
            <person name="Chew A.K."/>
            <person name="Tay A."/>
            <person name="Fujiwara A."/>
            <person name="Hosoya S."/>
            <person name="Suetake H."/>
            <person name="Naruse K."/>
            <person name="Brenner S."/>
            <person name="Suzuki Y."/>
            <person name="Venkatesh B."/>
        </authorList>
    </citation>
    <scope>NUCLEOTIDE SEQUENCE [LARGE SCALE GENOMIC DNA]</scope>
</reference>
<dbReference type="GO" id="GO:0005737">
    <property type="term" value="C:cytoplasm"/>
    <property type="evidence" value="ECO:0007669"/>
    <property type="project" value="TreeGrafter"/>
</dbReference>
<dbReference type="GO" id="GO:0016605">
    <property type="term" value="C:PML body"/>
    <property type="evidence" value="ECO:0007669"/>
    <property type="project" value="TreeGrafter"/>
</dbReference>
<dbReference type="GO" id="GO:0046332">
    <property type="term" value="F:SMAD binding"/>
    <property type="evidence" value="ECO:0007669"/>
    <property type="project" value="TreeGrafter"/>
</dbReference>
<dbReference type="SUPFAM" id="SSF56112">
    <property type="entry name" value="Protein kinase-like (PK-like)"/>
    <property type="match status" value="1"/>
</dbReference>